<feature type="binding site" evidence="7">
    <location>
        <position position="109"/>
    </location>
    <ligand>
        <name>substrate</name>
    </ligand>
</feature>
<dbReference type="PANTHER" id="PTHR31690">
    <property type="entry name" value="FUCOSE MUTAROTASE"/>
    <property type="match status" value="1"/>
</dbReference>
<dbReference type="OrthoDB" id="7947972at2"/>
<feature type="binding site" evidence="7">
    <location>
        <begin position="131"/>
        <end position="133"/>
    </location>
    <ligand>
        <name>substrate</name>
    </ligand>
</feature>
<dbReference type="GO" id="GO:0062193">
    <property type="term" value="F:D-ribose pyranase activity"/>
    <property type="evidence" value="ECO:0007669"/>
    <property type="project" value="UniProtKB-EC"/>
</dbReference>
<comment type="catalytic activity">
    <reaction evidence="6 7">
        <text>alpha-L-fucose = beta-L-fucose</text>
        <dbReference type="Rhea" id="RHEA:25580"/>
        <dbReference type="ChEBI" id="CHEBI:42548"/>
        <dbReference type="ChEBI" id="CHEBI:42589"/>
        <dbReference type="EC" id="5.1.3.29"/>
    </reaction>
</comment>
<dbReference type="RefSeq" id="WP_100296424.1">
    <property type="nucleotide sequence ID" value="NZ_PHGZ01000010.1"/>
</dbReference>
<evidence type="ECO:0000313" key="8">
    <source>
        <dbReference type="EMBL" id="PJG83230.1"/>
    </source>
</evidence>
<dbReference type="AlphaFoldDB" id="A0A2M8RWG4"/>
<dbReference type="UniPathway" id="UPA00956"/>
<evidence type="ECO:0000256" key="3">
    <source>
        <dbReference type="ARBA" id="ARBA00023235"/>
    </source>
</evidence>
<evidence type="ECO:0000256" key="6">
    <source>
        <dbReference type="ARBA" id="ARBA00036324"/>
    </source>
</evidence>
<keyword evidence="5 7" id="KW-0119">Carbohydrate metabolism</keyword>
<proteinExistence type="inferred from homology"/>
<dbReference type="InterPro" id="IPR023751">
    <property type="entry name" value="L-fucose_mutarotase"/>
</dbReference>
<keyword evidence="2 7" id="KW-0963">Cytoplasm</keyword>
<dbReference type="EC" id="5.1.3.29" evidence="7"/>
<dbReference type="SUPFAM" id="SSF102546">
    <property type="entry name" value="RbsD-like"/>
    <property type="match status" value="1"/>
</dbReference>
<dbReference type="GO" id="GO:0042354">
    <property type="term" value="P:L-fucose metabolic process"/>
    <property type="evidence" value="ECO:0007669"/>
    <property type="project" value="UniProtKB-UniRule"/>
</dbReference>
<evidence type="ECO:0000256" key="2">
    <source>
        <dbReference type="ARBA" id="ARBA00022490"/>
    </source>
</evidence>
<comment type="subcellular location">
    <subcellularLocation>
        <location evidence="7">Cytoplasm</location>
    </subcellularLocation>
</comment>
<keyword evidence="3 7" id="KW-0413">Isomerase</keyword>
<evidence type="ECO:0000256" key="7">
    <source>
        <dbReference type="HAMAP-Rule" id="MF_01662"/>
    </source>
</evidence>
<comment type="pathway">
    <text evidence="7">Carbohydrate metabolism; L-fucose metabolism.</text>
</comment>
<comment type="subunit">
    <text evidence="7">Homodecamer.</text>
</comment>
<protein>
    <recommendedName>
        <fullName evidence="7">L-fucose mutarotase</fullName>
        <ecNumber evidence="7">5.1.3.29</ecNumber>
    </recommendedName>
    <alternativeName>
        <fullName evidence="7">Fucose 1-epimerase</fullName>
    </alternativeName>
    <alternativeName>
        <fullName evidence="7">Type-2 mutarotase</fullName>
    </alternativeName>
</protein>
<dbReference type="HAMAP" id="MF_01662">
    <property type="entry name" value="L_fucose_rotase"/>
    <property type="match status" value="1"/>
</dbReference>
<evidence type="ECO:0000256" key="1">
    <source>
        <dbReference type="ARBA" id="ARBA00000223"/>
    </source>
</evidence>
<comment type="function">
    <text evidence="7">Involved in the anomeric conversion of L-fucose.</text>
</comment>
<dbReference type="GO" id="GO:0036373">
    <property type="term" value="F:L-fucose mutarotase activity"/>
    <property type="evidence" value="ECO:0007669"/>
    <property type="project" value="UniProtKB-EC"/>
</dbReference>
<dbReference type="EMBL" id="PHGZ01000010">
    <property type="protein sequence ID" value="PJG83230.1"/>
    <property type="molecule type" value="Genomic_DNA"/>
</dbReference>
<evidence type="ECO:0000256" key="4">
    <source>
        <dbReference type="ARBA" id="ARBA00023253"/>
    </source>
</evidence>
<accession>A0A2M8RWG4</accession>
<evidence type="ECO:0000256" key="5">
    <source>
        <dbReference type="ARBA" id="ARBA00023277"/>
    </source>
</evidence>
<organism evidence="8 9">
    <name type="scientific">Caviibacterium pharyngocola</name>
    <dbReference type="NCBI Taxonomy" id="28159"/>
    <lineage>
        <taxon>Bacteria</taxon>
        <taxon>Pseudomonadati</taxon>
        <taxon>Pseudomonadota</taxon>
        <taxon>Gammaproteobacteria</taxon>
        <taxon>Pasteurellales</taxon>
        <taxon>Pasteurellaceae</taxon>
        <taxon>Caviibacterium</taxon>
    </lineage>
</organism>
<dbReference type="PANTHER" id="PTHR31690:SF4">
    <property type="entry name" value="FUCOSE MUTAROTASE"/>
    <property type="match status" value="1"/>
</dbReference>
<keyword evidence="9" id="KW-1185">Reference proteome</keyword>
<keyword evidence="4 7" id="KW-0294">Fucose metabolism</keyword>
<dbReference type="NCBIfam" id="NF011949">
    <property type="entry name" value="PRK15420.1"/>
    <property type="match status" value="1"/>
</dbReference>
<comment type="caution">
    <text evidence="8">The sequence shown here is derived from an EMBL/GenBank/DDBJ whole genome shotgun (WGS) entry which is preliminary data.</text>
</comment>
<dbReference type="InterPro" id="IPR050443">
    <property type="entry name" value="RbsD/FucU_mutarotase"/>
</dbReference>
<comment type="catalytic activity">
    <reaction evidence="1">
        <text>beta-D-ribopyranose = beta-D-ribofuranose</text>
        <dbReference type="Rhea" id="RHEA:25432"/>
        <dbReference type="ChEBI" id="CHEBI:27476"/>
        <dbReference type="ChEBI" id="CHEBI:47002"/>
        <dbReference type="EC" id="5.4.99.62"/>
    </reaction>
</comment>
<dbReference type="GO" id="GO:0042806">
    <property type="term" value="F:fucose binding"/>
    <property type="evidence" value="ECO:0007669"/>
    <property type="project" value="InterPro"/>
</dbReference>
<comment type="similarity">
    <text evidence="7">Belongs to the RbsD / FucU family. FucU mutarotase subfamily.</text>
</comment>
<feature type="binding site" evidence="7">
    <location>
        <position position="30"/>
    </location>
    <ligand>
        <name>substrate</name>
    </ligand>
</feature>
<dbReference type="GO" id="GO:0005737">
    <property type="term" value="C:cytoplasm"/>
    <property type="evidence" value="ECO:0007669"/>
    <property type="project" value="UniProtKB-SubCell"/>
</dbReference>
<gene>
    <name evidence="7" type="primary">fucU</name>
    <name evidence="8" type="ORF">CVP04_05015</name>
</gene>
<sequence>MLKGIHPAISPELLKVLAEMGHGDELVLSDAHFPAHQLHQKVIRADGIGVDTLLKGISPLFEFDAYVSAPLIMMQAVEGDTLDPQVEQRYLAAIQSAVEILPNLERIERFAFYERAKQAYAVVVTGETAKYGNIIIKKGVTPLL</sequence>
<name>A0A2M8RWG4_9PAST</name>
<dbReference type="Pfam" id="PF05025">
    <property type="entry name" value="RbsD_FucU"/>
    <property type="match status" value="1"/>
</dbReference>
<dbReference type="InterPro" id="IPR007721">
    <property type="entry name" value="RbsD_FucU"/>
</dbReference>
<dbReference type="Gene3D" id="3.40.1650.10">
    <property type="entry name" value="RbsD-like domain"/>
    <property type="match status" value="1"/>
</dbReference>
<evidence type="ECO:0000313" key="9">
    <source>
        <dbReference type="Proteomes" id="UP000230282"/>
    </source>
</evidence>
<feature type="active site" description="Proton donor" evidence="7">
    <location>
        <position position="22"/>
    </location>
</feature>
<dbReference type="Proteomes" id="UP000230282">
    <property type="component" value="Unassembled WGS sequence"/>
</dbReference>
<dbReference type="InterPro" id="IPR023750">
    <property type="entry name" value="RbsD-like_sf"/>
</dbReference>
<reference evidence="8 9" key="1">
    <citation type="submission" date="2017-11" db="EMBL/GenBank/DDBJ databases">
        <title>Reclassification of Bisgaard taxon 5 as Caviibacterium pharyngocola gen. nov., sp. nov.</title>
        <authorList>
            <person name="Christensen H."/>
        </authorList>
    </citation>
    <scope>NUCLEOTIDE SEQUENCE [LARGE SCALE GENOMIC DNA]</scope>
    <source>
        <strain evidence="8 9">7_3</strain>
    </source>
</reference>